<dbReference type="AlphaFoldDB" id="A0A9J5X648"/>
<dbReference type="GO" id="GO:0008270">
    <property type="term" value="F:zinc ion binding"/>
    <property type="evidence" value="ECO:0007669"/>
    <property type="project" value="UniProtKB-KW"/>
</dbReference>
<dbReference type="InterPro" id="IPR013083">
    <property type="entry name" value="Znf_RING/FYVE/PHD"/>
</dbReference>
<dbReference type="OrthoDB" id="1302410at2759"/>
<evidence type="ECO:0000313" key="12">
    <source>
        <dbReference type="Proteomes" id="UP000824120"/>
    </source>
</evidence>
<sequence length="446" mass="54143">MTSDRSFHNGNHHQRGYNSRTRPNYQPSRQYNFDDYVSPNAYNASFAQYEYSARQFRNGNHQQRGYNSRRSPNYQTSRQYNLDDYVNPNAYDASFAQYKYIARQFRNDNHQQEGYIAQYNIYDYVNSNAYDASFAQYDYTDRQFRNGYHQQRRYNSCRRPNYQPYRQYDLDDYVNPNAYDASFAQYEYTDRQFRNGYHQQRRYNSRRRPNYQPSRQYDLDDYVNPNAYDALLAQYEYTDRQFRNGYHQQRQQQRGNNSCNAPRRPKYQPSRQYDLNDYVNPNTYDASFTQYEYIDRQFRNSYHQQRSYNACNAPRRHNYQSSRHYDLDDYINPHPIHAFQPPLPYYYSVLESLGREFRDFVFVLDHEDDHGDVLKYLKIRIHHAPEVVAPDVESDICQSEYENEENIGALQCGHEYHTDCIKQWLMRKTDCPMCRASVLPSQEQKL</sequence>
<evidence type="ECO:0000256" key="2">
    <source>
        <dbReference type="ARBA" id="ARBA00012483"/>
    </source>
</evidence>
<reference evidence="11 12" key="1">
    <citation type="submission" date="2020-09" db="EMBL/GenBank/DDBJ databases">
        <title>De no assembly of potato wild relative species, Solanum commersonii.</title>
        <authorList>
            <person name="Cho K."/>
        </authorList>
    </citation>
    <scope>NUCLEOTIDE SEQUENCE [LARGE SCALE GENOMIC DNA]</scope>
    <source>
        <strain evidence="11">LZ3.2</strain>
        <tissue evidence="11">Leaf</tissue>
    </source>
</reference>
<dbReference type="GO" id="GO:0061630">
    <property type="term" value="F:ubiquitin protein ligase activity"/>
    <property type="evidence" value="ECO:0007669"/>
    <property type="project" value="UniProtKB-EC"/>
</dbReference>
<dbReference type="PROSITE" id="PS50089">
    <property type="entry name" value="ZF_RING_2"/>
    <property type="match status" value="1"/>
</dbReference>
<keyword evidence="12" id="KW-1185">Reference proteome</keyword>
<keyword evidence="4" id="KW-0479">Metal-binding</keyword>
<evidence type="ECO:0000256" key="9">
    <source>
        <dbReference type="SAM" id="MobiDB-lite"/>
    </source>
</evidence>
<evidence type="ECO:0000256" key="5">
    <source>
        <dbReference type="ARBA" id="ARBA00022771"/>
    </source>
</evidence>
<keyword evidence="6" id="KW-0833">Ubl conjugation pathway</keyword>
<comment type="catalytic activity">
    <reaction evidence="1">
        <text>S-ubiquitinyl-[E2 ubiquitin-conjugating enzyme]-L-cysteine + [acceptor protein]-L-lysine = [E2 ubiquitin-conjugating enzyme]-L-cysteine + N(6)-ubiquitinyl-[acceptor protein]-L-lysine.</text>
        <dbReference type="EC" id="2.3.2.27"/>
    </reaction>
</comment>
<dbReference type="EC" id="2.3.2.27" evidence="2"/>
<evidence type="ECO:0000256" key="3">
    <source>
        <dbReference type="ARBA" id="ARBA00022679"/>
    </source>
</evidence>
<dbReference type="PANTHER" id="PTHR22937:SF175">
    <property type="entry name" value="RING-TYPE E3 UBIQUITIN TRANSFERASE"/>
    <property type="match status" value="1"/>
</dbReference>
<feature type="region of interest" description="Disordered" evidence="9">
    <location>
        <begin position="1"/>
        <end position="29"/>
    </location>
</feature>
<feature type="compositionally biased region" description="Polar residues" evidence="9">
    <location>
        <begin position="16"/>
        <end position="29"/>
    </location>
</feature>
<dbReference type="Pfam" id="PF13639">
    <property type="entry name" value="zf-RING_2"/>
    <property type="match status" value="1"/>
</dbReference>
<evidence type="ECO:0000256" key="4">
    <source>
        <dbReference type="ARBA" id="ARBA00022723"/>
    </source>
</evidence>
<dbReference type="Proteomes" id="UP000824120">
    <property type="component" value="Chromosome 10"/>
</dbReference>
<comment type="caution">
    <text evidence="11">The sequence shown here is derived from an EMBL/GenBank/DDBJ whole genome shotgun (WGS) entry which is preliminary data.</text>
</comment>
<dbReference type="PANTHER" id="PTHR22937">
    <property type="entry name" value="E3 UBIQUITIN-PROTEIN LIGASE RNF165"/>
    <property type="match status" value="1"/>
</dbReference>
<dbReference type="SUPFAM" id="SSF57850">
    <property type="entry name" value="RING/U-box"/>
    <property type="match status" value="1"/>
</dbReference>
<organism evidence="11 12">
    <name type="scientific">Solanum commersonii</name>
    <name type="common">Commerson's wild potato</name>
    <name type="synonym">Commerson's nightshade</name>
    <dbReference type="NCBI Taxonomy" id="4109"/>
    <lineage>
        <taxon>Eukaryota</taxon>
        <taxon>Viridiplantae</taxon>
        <taxon>Streptophyta</taxon>
        <taxon>Embryophyta</taxon>
        <taxon>Tracheophyta</taxon>
        <taxon>Spermatophyta</taxon>
        <taxon>Magnoliopsida</taxon>
        <taxon>eudicotyledons</taxon>
        <taxon>Gunneridae</taxon>
        <taxon>Pentapetalae</taxon>
        <taxon>asterids</taxon>
        <taxon>lamiids</taxon>
        <taxon>Solanales</taxon>
        <taxon>Solanaceae</taxon>
        <taxon>Solanoideae</taxon>
        <taxon>Solaneae</taxon>
        <taxon>Solanum</taxon>
    </lineage>
</organism>
<proteinExistence type="predicted"/>
<dbReference type="Gene3D" id="3.30.40.10">
    <property type="entry name" value="Zinc/RING finger domain, C3HC4 (zinc finger)"/>
    <property type="match status" value="1"/>
</dbReference>
<evidence type="ECO:0000259" key="10">
    <source>
        <dbReference type="PROSITE" id="PS50089"/>
    </source>
</evidence>
<keyword evidence="3" id="KW-0808">Transferase</keyword>
<dbReference type="InterPro" id="IPR045191">
    <property type="entry name" value="MBR1/2-like"/>
</dbReference>
<evidence type="ECO:0000256" key="1">
    <source>
        <dbReference type="ARBA" id="ARBA00000900"/>
    </source>
</evidence>
<dbReference type="EMBL" id="JACXVP010000010">
    <property type="protein sequence ID" value="KAG5582901.1"/>
    <property type="molecule type" value="Genomic_DNA"/>
</dbReference>
<gene>
    <name evidence="11" type="ORF">H5410_053528</name>
</gene>
<feature type="domain" description="RING-type" evidence="10">
    <location>
        <begin position="396"/>
        <end position="435"/>
    </location>
</feature>
<keyword evidence="7" id="KW-0862">Zinc</keyword>
<feature type="region of interest" description="Disordered" evidence="9">
    <location>
        <begin position="246"/>
        <end position="276"/>
    </location>
</feature>
<feature type="region of interest" description="Disordered" evidence="9">
    <location>
        <begin position="201"/>
        <end position="220"/>
    </location>
</feature>
<dbReference type="GO" id="GO:0005634">
    <property type="term" value="C:nucleus"/>
    <property type="evidence" value="ECO:0007669"/>
    <property type="project" value="TreeGrafter"/>
</dbReference>
<evidence type="ECO:0000256" key="6">
    <source>
        <dbReference type="ARBA" id="ARBA00022786"/>
    </source>
</evidence>
<dbReference type="InterPro" id="IPR001841">
    <property type="entry name" value="Znf_RING"/>
</dbReference>
<feature type="compositionally biased region" description="Polar residues" evidence="9">
    <location>
        <begin position="246"/>
        <end position="260"/>
    </location>
</feature>
<evidence type="ECO:0000256" key="7">
    <source>
        <dbReference type="ARBA" id="ARBA00022833"/>
    </source>
</evidence>
<keyword evidence="5 8" id="KW-0863">Zinc-finger</keyword>
<evidence type="ECO:0000256" key="8">
    <source>
        <dbReference type="PROSITE-ProRule" id="PRU00175"/>
    </source>
</evidence>
<evidence type="ECO:0000313" key="11">
    <source>
        <dbReference type="EMBL" id="KAG5582901.1"/>
    </source>
</evidence>
<dbReference type="SMART" id="SM00184">
    <property type="entry name" value="RING"/>
    <property type="match status" value="1"/>
</dbReference>
<protein>
    <recommendedName>
        <fullName evidence="2">RING-type E3 ubiquitin transferase</fullName>
        <ecNumber evidence="2">2.3.2.27</ecNumber>
    </recommendedName>
</protein>
<accession>A0A9J5X648</accession>
<name>A0A9J5X648_SOLCO</name>